<feature type="transmembrane region" description="Helical" evidence="7">
    <location>
        <begin position="240"/>
        <end position="260"/>
    </location>
</feature>
<accession>A0AAE4T1B7</accession>
<evidence type="ECO:0000256" key="7">
    <source>
        <dbReference type="SAM" id="Phobius"/>
    </source>
</evidence>
<dbReference type="PANTHER" id="PTHR39087">
    <property type="entry name" value="UPF0104 MEMBRANE PROTEIN MJ1595"/>
    <property type="match status" value="1"/>
</dbReference>
<evidence type="ECO:0000256" key="2">
    <source>
        <dbReference type="ARBA" id="ARBA00011061"/>
    </source>
</evidence>
<dbReference type="InterPro" id="IPR022791">
    <property type="entry name" value="L-PG_synthase/AglD"/>
</dbReference>
<feature type="transmembrane region" description="Helical" evidence="7">
    <location>
        <begin position="266"/>
        <end position="286"/>
    </location>
</feature>
<feature type="transmembrane region" description="Helical" evidence="7">
    <location>
        <begin position="175"/>
        <end position="192"/>
    </location>
</feature>
<keyword evidence="6 7" id="KW-0472">Membrane</keyword>
<dbReference type="EMBL" id="JAVDZE010000002">
    <property type="protein sequence ID" value="MDV3104060.1"/>
    <property type="molecule type" value="Genomic_DNA"/>
</dbReference>
<evidence type="ECO:0000256" key="4">
    <source>
        <dbReference type="ARBA" id="ARBA00022692"/>
    </source>
</evidence>
<dbReference type="PANTHER" id="PTHR39087:SF2">
    <property type="entry name" value="UPF0104 MEMBRANE PROTEIN MJ1595"/>
    <property type="match status" value="1"/>
</dbReference>
<feature type="transmembrane region" description="Helical" evidence="7">
    <location>
        <begin position="20"/>
        <end position="40"/>
    </location>
</feature>
<comment type="similarity">
    <text evidence="2">Belongs to the UPF0104 family.</text>
</comment>
<feature type="transmembrane region" description="Helical" evidence="7">
    <location>
        <begin position="130"/>
        <end position="146"/>
    </location>
</feature>
<organism evidence="8 9">
    <name type="scientific">Thermococcus waiotapuensis</name>
    <dbReference type="NCBI Taxonomy" id="90909"/>
    <lineage>
        <taxon>Archaea</taxon>
        <taxon>Methanobacteriati</taxon>
        <taxon>Methanobacteriota</taxon>
        <taxon>Thermococci</taxon>
        <taxon>Thermococcales</taxon>
        <taxon>Thermococcaceae</taxon>
        <taxon>Thermococcus</taxon>
    </lineage>
</organism>
<evidence type="ECO:0000256" key="5">
    <source>
        <dbReference type="ARBA" id="ARBA00022989"/>
    </source>
</evidence>
<evidence type="ECO:0000313" key="8">
    <source>
        <dbReference type="EMBL" id="MDV3104060.1"/>
    </source>
</evidence>
<evidence type="ECO:0000256" key="6">
    <source>
        <dbReference type="ARBA" id="ARBA00023136"/>
    </source>
</evidence>
<name>A0AAE4T1B7_9EURY</name>
<evidence type="ECO:0000313" key="9">
    <source>
        <dbReference type="Proteomes" id="UP001245683"/>
    </source>
</evidence>
<keyword evidence="9" id="KW-1185">Reference proteome</keyword>
<proteinExistence type="inferred from homology"/>
<dbReference type="RefSeq" id="WP_315342256.1">
    <property type="nucleotide sequence ID" value="NZ_JAVDZE010000002.1"/>
</dbReference>
<dbReference type="GO" id="GO:0005886">
    <property type="term" value="C:plasma membrane"/>
    <property type="evidence" value="ECO:0007669"/>
    <property type="project" value="UniProtKB-SubCell"/>
</dbReference>
<evidence type="ECO:0000256" key="3">
    <source>
        <dbReference type="ARBA" id="ARBA00022475"/>
    </source>
</evidence>
<feature type="transmembrane region" description="Helical" evidence="7">
    <location>
        <begin position="204"/>
        <end position="228"/>
    </location>
</feature>
<reference evidence="8 9" key="1">
    <citation type="submission" date="2023-08" db="EMBL/GenBank/DDBJ databases">
        <title>Draft genome sequence of Thermococcus waiotapuensis WT1T, a thermophilic sulphur-dependent archaeon from order Thermococcales.</title>
        <authorList>
            <person name="Manners S.H."/>
            <person name="Carere C.R."/>
            <person name="Dhami M.K."/>
            <person name="Dobson R.C.J."/>
            <person name="Stott M.B."/>
        </authorList>
    </citation>
    <scope>NUCLEOTIDE SEQUENCE [LARGE SCALE GENOMIC DNA]</scope>
    <source>
        <strain evidence="8 9">WT1</strain>
    </source>
</reference>
<dbReference type="Pfam" id="PF03706">
    <property type="entry name" value="LPG_synthase_TM"/>
    <property type="match status" value="1"/>
</dbReference>
<keyword evidence="4 7" id="KW-0812">Transmembrane</keyword>
<dbReference type="Proteomes" id="UP001245683">
    <property type="component" value="Unassembled WGS sequence"/>
</dbReference>
<keyword evidence="3" id="KW-1003">Cell membrane</keyword>
<gene>
    <name evidence="8" type="ORF">RBI02_05830</name>
</gene>
<comment type="caution">
    <text evidence="8">The sequence shown here is derived from an EMBL/GenBank/DDBJ whole genome shotgun (WGS) entry which is preliminary data.</text>
</comment>
<keyword evidence="5 7" id="KW-1133">Transmembrane helix</keyword>
<dbReference type="NCBIfam" id="TIGR00374">
    <property type="entry name" value="flippase-like domain"/>
    <property type="match status" value="2"/>
</dbReference>
<dbReference type="AlphaFoldDB" id="A0AAE4T1B7"/>
<comment type="subcellular location">
    <subcellularLocation>
        <location evidence="1">Cell membrane</location>
        <topology evidence="1">Multi-pass membrane protein</topology>
    </subcellularLocation>
</comment>
<protein>
    <submittedName>
        <fullName evidence="8">Flippase-like domain-containing protein</fullName>
    </submittedName>
</protein>
<sequence>MLGGVLGDGHKYFTVLGQVSLPYLLLAIFVYYLSVLIYALRWKLVLRGMGKDVPFLELVKSILASIFMNNVTPMSRSGGEVLRIAWISRRGKVPAGLSAMSIVYERILEAVPVFILFLVGMFCFSSMPGFLFVLGLLGIAFVWIRWEDFVRVSLRVFKTPVSEEELGQILSLKRCHGVTLAGILLSSVIWILDVVRLKLITLALGLHLGVLVLVIISIASLLLGLVALTPGGVGIIEGGLVGTLVHFGLPPAMAVSVTLLERLVSYVLSTVVGFVVLVTSGGMEIWRALKSP</sequence>
<evidence type="ECO:0000256" key="1">
    <source>
        <dbReference type="ARBA" id="ARBA00004651"/>
    </source>
</evidence>